<dbReference type="AlphaFoldDB" id="A0A5S5CJ95"/>
<evidence type="ECO:0000313" key="3">
    <source>
        <dbReference type="EMBL" id="TYP78083.1"/>
    </source>
</evidence>
<keyword evidence="2" id="KW-1133">Transmembrane helix</keyword>
<evidence type="ECO:0008006" key="5">
    <source>
        <dbReference type="Google" id="ProtNLM"/>
    </source>
</evidence>
<accession>A0A5S5CJ95</accession>
<feature type="transmembrane region" description="Helical" evidence="2">
    <location>
        <begin position="73"/>
        <end position="90"/>
    </location>
</feature>
<gene>
    <name evidence="3" type="ORF">BCM02_102660</name>
</gene>
<reference evidence="3 4" key="1">
    <citation type="submission" date="2019-07" db="EMBL/GenBank/DDBJ databases">
        <title>Genomic Encyclopedia of Type Strains, Phase III (KMG-III): the genomes of soil and plant-associated and newly described type strains.</title>
        <authorList>
            <person name="Whitman W."/>
        </authorList>
    </citation>
    <scope>NUCLEOTIDE SEQUENCE [LARGE SCALE GENOMIC DNA]</scope>
    <source>
        <strain evidence="3 4">BL24</strain>
    </source>
</reference>
<keyword evidence="4" id="KW-1185">Reference proteome</keyword>
<evidence type="ECO:0000256" key="1">
    <source>
        <dbReference type="ARBA" id="ARBA00004127"/>
    </source>
</evidence>
<dbReference type="RefSeq" id="WP_148928543.1">
    <property type="nucleotide sequence ID" value="NZ_VNHS01000002.1"/>
</dbReference>
<proteinExistence type="predicted"/>
<keyword evidence="2" id="KW-0472">Membrane</keyword>
<name>A0A5S5CJ95_9BACL</name>
<keyword evidence="2" id="KW-0812">Transmembrane</keyword>
<dbReference type="Proteomes" id="UP000323257">
    <property type="component" value="Unassembled WGS sequence"/>
</dbReference>
<sequence>MTMAYGIALLFGGLLVVNGLFAYQSKHVDPAFWPTVWFQFKWVPLMFAANVMIGFGIKFCYKTTDNLTFSLSLAKGIEIAICVLLGWVFLHEVPSWKTYAGMAAVVGGFVLMKWG</sequence>
<evidence type="ECO:0000313" key="4">
    <source>
        <dbReference type="Proteomes" id="UP000323257"/>
    </source>
</evidence>
<dbReference type="OrthoDB" id="2618406at2"/>
<organism evidence="3 4">
    <name type="scientific">Paenibacillus methanolicus</name>
    <dbReference type="NCBI Taxonomy" id="582686"/>
    <lineage>
        <taxon>Bacteria</taxon>
        <taxon>Bacillati</taxon>
        <taxon>Bacillota</taxon>
        <taxon>Bacilli</taxon>
        <taxon>Bacillales</taxon>
        <taxon>Paenibacillaceae</taxon>
        <taxon>Paenibacillus</taxon>
    </lineage>
</organism>
<protein>
    <recommendedName>
        <fullName evidence="5">EamA-like transporter family protein</fullName>
    </recommendedName>
</protein>
<dbReference type="InterPro" id="IPR037185">
    <property type="entry name" value="EmrE-like"/>
</dbReference>
<comment type="subcellular location">
    <subcellularLocation>
        <location evidence="1">Endomembrane system</location>
        <topology evidence="1">Multi-pass membrane protein</topology>
    </subcellularLocation>
</comment>
<dbReference type="EMBL" id="VNHS01000002">
    <property type="protein sequence ID" value="TYP78083.1"/>
    <property type="molecule type" value="Genomic_DNA"/>
</dbReference>
<evidence type="ECO:0000256" key="2">
    <source>
        <dbReference type="SAM" id="Phobius"/>
    </source>
</evidence>
<comment type="caution">
    <text evidence="3">The sequence shown here is derived from an EMBL/GenBank/DDBJ whole genome shotgun (WGS) entry which is preliminary data.</text>
</comment>
<feature type="transmembrane region" description="Helical" evidence="2">
    <location>
        <begin position="42"/>
        <end position="61"/>
    </location>
</feature>
<dbReference type="SUPFAM" id="SSF103481">
    <property type="entry name" value="Multidrug resistance efflux transporter EmrE"/>
    <property type="match status" value="1"/>
</dbReference>
<dbReference type="Gene3D" id="1.10.3730.20">
    <property type="match status" value="1"/>
</dbReference>